<dbReference type="PANTHER" id="PTHR43140:SF1">
    <property type="entry name" value="TYPE I RESTRICTION ENZYME ECOKI SPECIFICITY SUBUNIT"/>
    <property type="match status" value="1"/>
</dbReference>
<dbReference type="PANTHER" id="PTHR43140">
    <property type="entry name" value="TYPE-1 RESTRICTION ENZYME ECOKI SPECIFICITY PROTEIN"/>
    <property type="match status" value="1"/>
</dbReference>
<comment type="similarity">
    <text evidence="1">Belongs to the type-I restriction system S methylase family.</text>
</comment>
<evidence type="ECO:0000259" key="5">
    <source>
        <dbReference type="Pfam" id="PF01420"/>
    </source>
</evidence>
<protein>
    <submittedName>
        <fullName evidence="6">Type i restriction-modification system, specificity subunit s</fullName>
        <ecNumber evidence="6">3.1.21.3</ecNumber>
    </submittedName>
</protein>
<feature type="domain" description="Type I restriction modification DNA specificity" evidence="5">
    <location>
        <begin position="10"/>
        <end position="179"/>
    </location>
</feature>
<evidence type="ECO:0000256" key="1">
    <source>
        <dbReference type="ARBA" id="ARBA00010923"/>
    </source>
</evidence>
<dbReference type="EC" id="3.1.21.3" evidence="6"/>
<dbReference type="AlphaFoldDB" id="A0A0W8FYR7"/>
<sequence>MKEKPLPPSWSWVKLGEICKKVEKVRNPNEDEQFSYLDIGGINNHSNKVESFKQYKWKNAPSRAKQIVQSDDILFSTVRTYLKNIARVPKSSELQIASTGFCVIRPDLYRVVSDYVFYFTLSKDFLERLNTLQTGSSYPAVRDRDVFNQKIPLPPLQEQHRIVEKIEELFSELDNGIDNLKKAKAQIKTYRQAVLKTAFEGKLVQGKGQKVKGKSENGELPEGWEWVKLGALINFIGSGATPRGGRSVYKNGGIIFIRSQNVYPNELRLEDVAYISEEINHQLKRSIVKPYDVLLNITGASIGRATYIPKIFQPANVNQHVCIIRTSHEKVEPKYLSSFLNSPFAQDYIARIQIGATRQALNYSQIKNFPFPLAPIKQQAQIVEEIEKRFSVADKMEAAIDESLKKAEALRQSILKQAFEGKLV</sequence>
<dbReference type="Gene3D" id="3.90.220.20">
    <property type="entry name" value="DNA methylase specificity domains"/>
    <property type="match status" value="2"/>
</dbReference>
<evidence type="ECO:0000256" key="2">
    <source>
        <dbReference type="ARBA" id="ARBA00022747"/>
    </source>
</evidence>
<dbReference type="EMBL" id="LNQE01000543">
    <property type="protein sequence ID" value="KUG26064.1"/>
    <property type="molecule type" value="Genomic_DNA"/>
</dbReference>
<dbReference type="GO" id="GO:0003677">
    <property type="term" value="F:DNA binding"/>
    <property type="evidence" value="ECO:0007669"/>
    <property type="project" value="UniProtKB-KW"/>
</dbReference>
<dbReference type="Pfam" id="PF01420">
    <property type="entry name" value="Methylase_S"/>
    <property type="match status" value="2"/>
</dbReference>
<evidence type="ECO:0000256" key="3">
    <source>
        <dbReference type="ARBA" id="ARBA00023125"/>
    </source>
</evidence>
<name>A0A0W8FYR7_9ZZZZ</name>
<feature type="coiled-coil region" evidence="4">
    <location>
        <begin position="163"/>
        <end position="193"/>
    </location>
</feature>
<dbReference type="InterPro" id="IPR051212">
    <property type="entry name" value="Type-I_RE_S_subunit"/>
</dbReference>
<evidence type="ECO:0000256" key="4">
    <source>
        <dbReference type="SAM" id="Coils"/>
    </source>
</evidence>
<dbReference type="CDD" id="cd17246">
    <property type="entry name" value="RMtype1_S_SonII-TRD2-CR2_like"/>
    <property type="match status" value="1"/>
</dbReference>
<keyword evidence="6" id="KW-0378">Hydrolase</keyword>
<dbReference type="GO" id="GO:0009307">
    <property type="term" value="P:DNA restriction-modification system"/>
    <property type="evidence" value="ECO:0007669"/>
    <property type="project" value="UniProtKB-KW"/>
</dbReference>
<proteinExistence type="inferred from homology"/>
<dbReference type="SUPFAM" id="SSF116734">
    <property type="entry name" value="DNA methylase specificity domain"/>
    <property type="match status" value="2"/>
</dbReference>
<comment type="caution">
    <text evidence="6">The sequence shown here is derived from an EMBL/GenBank/DDBJ whole genome shotgun (WGS) entry which is preliminary data.</text>
</comment>
<dbReference type="InterPro" id="IPR000055">
    <property type="entry name" value="Restrct_endonuc_typeI_TRD"/>
</dbReference>
<dbReference type="InterPro" id="IPR044946">
    <property type="entry name" value="Restrct_endonuc_typeI_TRD_sf"/>
</dbReference>
<reference evidence="6" key="1">
    <citation type="journal article" date="2015" name="Proc. Natl. Acad. Sci. U.S.A.">
        <title>Networks of energetic and metabolic interactions define dynamics in microbial communities.</title>
        <authorList>
            <person name="Embree M."/>
            <person name="Liu J.K."/>
            <person name="Al-Bassam M.M."/>
            <person name="Zengler K."/>
        </authorList>
    </citation>
    <scope>NUCLEOTIDE SEQUENCE</scope>
</reference>
<keyword evidence="3" id="KW-0238">DNA-binding</keyword>
<dbReference type="GO" id="GO:0009035">
    <property type="term" value="F:type I site-specific deoxyribonuclease activity"/>
    <property type="evidence" value="ECO:0007669"/>
    <property type="project" value="UniProtKB-EC"/>
</dbReference>
<gene>
    <name evidence="6" type="ORF">ASZ90_004103</name>
</gene>
<organism evidence="6">
    <name type="scientific">hydrocarbon metagenome</name>
    <dbReference type="NCBI Taxonomy" id="938273"/>
    <lineage>
        <taxon>unclassified sequences</taxon>
        <taxon>metagenomes</taxon>
        <taxon>ecological metagenomes</taxon>
    </lineage>
</organism>
<keyword evidence="2" id="KW-0680">Restriction system</keyword>
<feature type="domain" description="Type I restriction modification DNA specificity" evidence="5">
    <location>
        <begin position="221"/>
        <end position="404"/>
    </location>
</feature>
<accession>A0A0W8FYR7</accession>
<keyword evidence="4" id="KW-0175">Coiled coil</keyword>
<evidence type="ECO:0000313" key="6">
    <source>
        <dbReference type="EMBL" id="KUG26064.1"/>
    </source>
</evidence>